<evidence type="ECO:0000313" key="6">
    <source>
        <dbReference type="Proteomes" id="UP000502287"/>
    </source>
</evidence>
<dbReference type="InterPro" id="IPR001568">
    <property type="entry name" value="RNase_T2-like"/>
</dbReference>
<dbReference type="Proteomes" id="UP000502287">
    <property type="component" value="Chromosome"/>
</dbReference>
<dbReference type="Pfam" id="PF00445">
    <property type="entry name" value="Ribonuclease_T2"/>
    <property type="match status" value="1"/>
</dbReference>
<dbReference type="InterPro" id="IPR018188">
    <property type="entry name" value="RNase_T2_His_AS_1"/>
</dbReference>
<evidence type="ECO:0000313" key="5">
    <source>
        <dbReference type="Proteomes" id="UP000276901"/>
    </source>
</evidence>
<comment type="similarity">
    <text evidence="1 2">Belongs to the RNase T2 family.</text>
</comment>
<accession>A0AAE6X4N1</accession>
<dbReference type="GO" id="GO:0006401">
    <property type="term" value="P:RNA catabolic process"/>
    <property type="evidence" value="ECO:0007669"/>
    <property type="project" value="UniProtKB-ARBA"/>
</dbReference>
<dbReference type="PROSITE" id="PS00530">
    <property type="entry name" value="RNASE_T2_1"/>
    <property type="match status" value="1"/>
</dbReference>
<keyword evidence="5" id="KW-1185">Reference proteome</keyword>
<name>A0AAE6X4N1_9PAST</name>
<dbReference type="EMBL" id="RKQT01000001">
    <property type="protein sequence ID" value="RPE95696.1"/>
    <property type="molecule type" value="Genomic_DNA"/>
</dbReference>
<dbReference type="AlphaFoldDB" id="A0AAE6X4N1"/>
<dbReference type="EMBL" id="CP015029">
    <property type="protein sequence ID" value="QIM63982.1"/>
    <property type="molecule type" value="Genomic_DNA"/>
</dbReference>
<dbReference type="RefSeq" id="WP_123955636.1">
    <property type="nucleotide sequence ID" value="NZ_CP015029.1"/>
</dbReference>
<evidence type="ECO:0000256" key="1">
    <source>
        <dbReference type="ARBA" id="ARBA00007469"/>
    </source>
</evidence>
<protein>
    <submittedName>
        <fullName evidence="3 4">Ribonuclease</fullName>
    </submittedName>
</protein>
<dbReference type="PANTHER" id="PTHR11240:SF22">
    <property type="entry name" value="RIBONUCLEASE T2"/>
    <property type="match status" value="1"/>
</dbReference>
<evidence type="ECO:0000313" key="4">
    <source>
        <dbReference type="EMBL" id="RPE95696.1"/>
    </source>
</evidence>
<dbReference type="PROSITE" id="PS00531">
    <property type="entry name" value="RNASE_T2_2"/>
    <property type="match status" value="1"/>
</dbReference>
<dbReference type="InterPro" id="IPR036430">
    <property type="entry name" value="RNase_T2-like_sf"/>
</dbReference>
<gene>
    <name evidence="3" type="ORF">A4G17_00215</name>
    <name evidence="4" type="ORF">EDC49_0070</name>
</gene>
<organism evidence="3 6">
    <name type="scientific">Frederiksenia canicola</name>
    <dbReference type="NCBI Taxonomy" id="123824"/>
    <lineage>
        <taxon>Bacteria</taxon>
        <taxon>Pseudomonadati</taxon>
        <taxon>Pseudomonadota</taxon>
        <taxon>Gammaproteobacteria</taxon>
        <taxon>Pasteurellales</taxon>
        <taxon>Pasteurellaceae</taxon>
        <taxon>Frederiksenia</taxon>
    </lineage>
</organism>
<dbReference type="PANTHER" id="PTHR11240">
    <property type="entry name" value="RIBONUCLEASE T2"/>
    <property type="match status" value="1"/>
</dbReference>
<dbReference type="KEGG" id="fcl:A4G17_00215"/>
<dbReference type="InterPro" id="IPR033130">
    <property type="entry name" value="RNase_T2_His_AS_2"/>
</dbReference>
<dbReference type="Proteomes" id="UP000276901">
    <property type="component" value="Unassembled WGS sequence"/>
</dbReference>
<dbReference type="Gene3D" id="3.90.730.10">
    <property type="entry name" value="Ribonuclease T2-like"/>
    <property type="match status" value="1"/>
</dbReference>
<reference evidence="3 6" key="1">
    <citation type="submission" date="2016-03" db="EMBL/GenBank/DDBJ databases">
        <authorList>
            <person name="Hansen M.J."/>
            <person name="Bojesen A.M."/>
            <person name="Planet P."/>
        </authorList>
    </citation>
    <scope>NUCLEOTIDE SEQUENCE [LARGE SCALE GENOMIC DNA]</scope>
    <source>
        <strain evidence="3 6">HPA 21</strain>
    </source>
</reference>
<sequence>MSKQSNTKRTLTQAVTLAVIVAASVLTWLNNEKKEQPTTQTAASQRQSLDLPKELGNYDTIMAKDKYGQNARSFDYYMLSLSWSPSFCEQQKQKNGGNIPQHLQFQCNEAAQFGWVIHGLWPQNAAAQAVSDHPRFCQGDLPPVSEALIKKYLPDSPGANLLQGQWEKHGSCAFNSAETYFAKQSELFHRLNLPANDLSRKELFQWMKKFNPQLKNVGLESRGNELYICYDKQWNPIDCQ</sequence>
<dbReference type="GO" id="GO:0033897">
    <property type="term" value="F:ribonuclease T2 activity"/>
    <property type="evidence" value="ECO:0007669"/>
    <property type="project" value="InterPro"/>
</dbReference>
<reference evidence="4 5" key="2">
    <citation type="submission" date="2018-11" db="EMBL/GenBank/DDBJ databases">
        <title>Genomic Encyclopedia of Type Strains, Phase IV (KMG-IV): sequencing the most valuable type-strain genomes for metagenomic binning, comparative biology and taxonomic classification.</title>
        <authorList>
            <person name="Goeker M."/>
        </authorList>
    </citation>
    <scope>NUCLEOTIDE SEQUENCE [LARGE SCALE GENOMIC DNA]</scope>
    <source>
        <strain evidence="4 5">DSM 25797</strain>
    </source>
</reference>
<proteinExistence type="inferred from homology"/>
<dbReference type="SUPFAM" id="SSF55895">
    <property type="entry name" value="Ribonuclease Rh-like"/>
    <property type="match status" value="1"/>
</dbReference>
<dbReference type="GO" id="GO:0003723">
    <property type="term" value="F:RNA binding"/>
    <property type="evidence" value="ECO:0007669"/>
    <property type="project" value="InterPro"/>
</dbReference>
<evidence type="ECO:0000256" key="2">
    <source>
        <dbReference type="RuleBase" id="RU004328"/>
    </source>
</evidence>
<evidence type="ECO:0000313" key="3">
    <source>
        <dbReference type="EMBL" id="QIM63982.1"/>
    </source>
</evidence>